<comment type="similarity">
    <text evidence="3">Belongs to the flagella basal body rod proteins family.</text>
</comment>
<dbReference type="InterPro" id="IPR010930">
    <property type="entry name" value="Flg_bb/hook_C_dom"/>
</dbReference>
<dbReference type="Pfam" id="PF06429">
    <property type="entry name" value="Flg_bbr_C"/>
    <property type="match status" value="1"/>
</dbReference>
<dbReference type="InterPro" id="IPR053927">
    <property type="entry name" value="FlgK_helical"/>
</dbReference>
<sequence length="817" mass="89917">MSGISLHGLLNTGLLGVYTHKIAMNVVGHNMSNVNTEGYSRQRAVIVTTPPLGIPTLAQPSIPLQMGTGSKVADIKRVRDAFLDVQYRNTNNRKNYWDNIYGNMHYIEQLFGEPGENGIRVLFDNFWSAMEELKSDPNNEAAKGQIVARADELGNTMKDLDYRLDQLQEDINNEIATRVNEMNNYLKRVADLNNKIRSVEISGSTPNDLLDERDRVIDQLSNLTNIKVTQMPSGEISLGLGDRTILHGGVYEELYAEMIPGKGETYGIFSNNSQVEFADGKMKALFELRDEIIPKYRGKLDEFAVNLVDTVNLIHKEGWDKTGTITGSSFFKSIEAVKSGEDARFFRVAGFKDLFTNPIKYFYSKNTFTSDPSTNIKDNDLYLIDSNSNTITNSTAGNLSSVGLSGKYENGKFYIESDGDVNKTIYDVDGSYLSKMGLNTSSVQAIKINKEGLKSGDISFEVGGTNISINSIDGTDLNTFANSINNSSGNDYIRAIVKGDNVYIVATDKVAKKSMQNLVIKDDKGVLSNGEKVSVDVLDTSNPTLNNFIKDKNGDPVNGTESIEINGIKIEFDTRTDSLKDLAEKINKSNTGVTAFITPHGKFVLRAGASLNFDLKNSKISGKDNIFQSLGLIDKTPITENEMTLVSTDSKWEDINNMFNKADILRLDNEIGLVNRMEVTDGLKDNPSNLSVDLGILTNSNKYVPVGPKNVSVWDVLSGIKDLAVLNDGKDGFSGFLANTIAEMGIEGETAEKMKGNAEALHSQIDGERDRVQGVSIDEEVSNMIKYQKAFNASARFITAIDQMMEKIVNSLGTVGR</sequence>
<dbReference type="Pfam" id="PF07196">
    <property type="entry name" value="Flagellin_IN"/>
    <property type="match status" value="1"/>
</dbReference>
<feature type="coiled-coil region" evidence="7">
    <location>
        <begin position="150"/>
        <end position="202"/>
    </location>
</feature>
<dbReference type="PANTHER" id="PTHR30033:SF1">
    <property type="entry name" value="FLAGELLAR HOOK-ASSOCIATED PROTEIN 1"/>
    <property type="match status" value="1"/>
</dbReference>
<keyword evidence="10" id="KW-0966">Cell projection</keyword>
<gene>
    <name evidence="10" type="ORF">C7380_12521</name>
</gene>
<reference evidence="10 11" key="1">
    <citation type="submission" date="2018-05" db="EMBL/GenBank/DDBJ databases">
        <title>Genomic Encyclopedia of Type Strains, Phase IV (KMG-IV): sequencing the most valuable type-strain genomes for metagenomic binning, comparative biology and taxonomic classification.</title>
        <authorList>
            <person name="Goeker M."/>
        </authorList>
    </citation>
    <scope>NUCLEOTIDE SEQUENCE [LARGE SCALE GENOMIC DNA]</scope>
    <source>
        <strain evidence="10 11">DSM 24906</strain>
    </source>
</reference>
<comment type="caution">
    <text evidence="10">The sequence shown here is derived from an EMBL/GenBank/DDBJ whole genome shotgun (WGS) entry which is preliminary data.</text>
</comment>
<keyword evidence="5" id="KW-0964">Secreted</keyword>
<keyword evidence="11" id="KW-1185">Reference proteome</keyword>
<dbReference type="GO" id="GO:0044780">
    <property type="term" value="P:bacterial-type flagellum assembly"/>
    <property type="evidence" value="ECO:0007669"/>
    <property type="project" value="InterPro"/>
</dbReference>
<evidence type="ECO:0000313" key="10">
    <source>
        <dbReference type="EMBL" id="PWJ87280.1"/>
    </source>
</evidence>
<dbReference type="Pfam" id="PF22638">
    <property type="entry name" value="FlgK_D1"/>
    <property type="match status" value="1"/>
</dbReference>
<dbReference type="PANTHER" id="PTHR30033">
    <property type="entry name" value="FLAGELLAR HOOK-ASSOCIATED PROTEIN 1"/>
    <property type="match status" value="1"/>
</dbReference>
<dbReference type="AlphaFoldDB" id="A0AA45HHU7"/>
<comment type="subcellular location">
    <subcellularLocation>
        <location evidence="1">Bacterial flagellum</location>
    </subcellularLocation>
    <subcellularLocation>
        <location evidence="2">Secreted</location>
    </subcellularLocation>
</comment>
<dbReference type="EMBL" id="QGGI01000025">
    <property type="protein sequence ID" value="PWJ87280.1"/>
    <property type="molecule type" value="Genomic_DNA"/>
</dbReference>
<dbReference type="SUPFAM" id="SSF64518">
    <property type="entry name" value="Phase 1 flagellin"/>
    <property type="match status" value="1"/>
</dbReference>
<evidence type="ECO:0000256" key="3">
    <source>
        <dbReference type="ARBA" id="ARBA00009677"/>
    </source>
</evidence>
<keyword evidence="7" id="KW-0175">Coiled coil</keyword>
<accession>A0AA45HHU7</accession>
<evidence type="ECO:0000256" key="5">
    <source>
        <dbReference type="ARBA" id="ARBA00022525"/>
    </source>
</evidence>
<dbReference type="Proteomes" id="UP000245921">
    <property type="component" value="Unassembled WGS sequence"/>
</dbReference>
<dbReference type="NCBIfam" id="TIGR02492">
    <property type="entry name" value="flgK_ends"/>
    <property type="match status" value="1"/>
</dbReference>
<dbReference type="PRINTS" id="PR01005">
    <property type="entry name" value="FLGHOOKAP1"/>
</dbReference>
<dbReference type="GO" id="GO:0005576">
    <property type="term" value="C:extracellular region"/>
    <property type="evidence" value="ECO:0007669"/>
    <property type="project" value="UniProtKB-SubCell"/>
</dbReference>
<keyword evidence="10" id="KW-0282">Flagellum</keyword>
<evidence type="ECO:0000256" key="7">
    <source>
        <dbReference type="SAM" id="Coils"/>
    </source>
</evidence>
<dbReference type="InterPro" id="IPR010810">
    <property type="entry name" value="Flagellin_hook_IN_motif"/>
</dbReference>
<proteinExistence type="inferred from homology"/>
<feature type="domain" description="Flagellar hook-associated protein FlgK helical" evidence="9">
    <location>
        <begin position="105"/>
        <end position="331"/>
    </location>
</feature>
<name>A0AA45HHU7_9BACT</name>
<evidence type="ECO:0000259" key="8">
    <source>
        <dbReference type="Pfam" id="PF06429"/>
    </source>
</evidence>
<keyword evidence="6" id="KW-0975">Bacterial flagellum</keyword>
<dbReference type="InterPro" id="IPR002371">
    <property type="entry name" value="FlgK"/>
</dbReference>
<evidence type="ECO:0000313" key="11">
    <source>
        <dbReference type="Proteomes" id="UP000245921"/>
    </source>
</evidence>
<dbReference type="RefSeq" id="WP_109606359.1">
    <property type="nucleotide sequence ID" value="NZ_QGGI01000025.1"/>
</dbReference>
<evidence type="ECO:0000256" key="6">
    <source>
        <dbReference type="ARBA" id="ARBA00023143"/>
    </source>
</evidence>
<keyword evidence="10" id="KW-0969">Cilium</keyword>
<evidence type="ECO:0000256" key="2">
    <source>
        <dbReference type="ARBA" id="ARBA00004613"/>
    </source>
</evidence>
<organism evidence="10 11">
    <name type="scientific">Oceanotoga teriensis</name>
    <dbReference type="NCBI Taxonomy" id="515440"/>
    <lineage>
        <taxon>Bacteria</taxon>
        <taxon>Thermotogati</taxon>
        <taxon>Thermotogota</taxon>
        <taxon>Thermotogae</taxon>
        <taxon>Petrotogales</taxon>
        <taxon>Petrotogaceae</taxon>
        <taxon>Oceanotoga</taxon>
    </lineage>
</organism>
<dbReference type="GO" id="GO:0009424">
    <property type="term" value="C:bacterial-type flagellum hook"/>
    <property type="evidence" value="ECO:0007669"/>
    <property type="project" value="InterPro"/>
</dbReference>
<dbReference type="GO" id="GO:0005198">
    <property type="term" value="F:structural molecule activity"/>
    <property type="evidence" value="ECO:0007669"/>
    <property type="project" value="InterPro"/>
</dbReference>
<evidence type="ECO:0000259" key="9">
    <source>
        <dbReference type="Pfam" id="PF22638"/>
    </source>
</evidence>
<protein>
    <recommendedName>
        <fullName evidence="4">Flagellar hook-associated protein 1</fullName>
    </recommendedName>
</protein>
<evidence type="ECO:0000256" key="1">
    <source>
        <dbReference type="ARBA" id="ARBA00004365"/>
    </source>
</evidence>
<evidence type="ECO:0000256" key="4">
    <source>
        <dbReference type="ARBA" id="ARBA00016244"/>
    </source>
</evidence>
<feature type="domain" description="Flagellar basal-body/hook protein C-terminal" evidence="8">
    <location>
        <begin position="774"/>
        <end position="810"/>
    </location>
</feature>